<accession>A0A9N9WG30</accession>
<dbReference type="InterPro" id="IPR057191">
    <property type="entry name" value="DUF7869"/>
</dbReference>
<dbReference type="PANTHER" id="PTHR10773:SF19">
    <property type="match status" value="1"/>
</dbReference>
<evidence type="ECO:0000256" key="1">
    <source>
        <dbReference type="SAM" id="MobiDB-lite"/>
    </source>
</evidence>
<reference evidence="3" key="1">
    <citation type="submission" date="2021-12" db="EMBL/GenBank/DDBJ databases">
        <authorList>
            <person name="King R."/>
        </authorList>
    </citation>
    <scope>NUCLEOTIDE SEQUENCE</scope>
</reference>
<evidence type="ECO:0000313" key="4">
    <source>
        <dbReference type="Proteomes" id="UP001153714"/>
    </source>
</evidence>
<dbReference type="PANTHER" id="PTHR10773">
    <property type="entry name" value="DNA-DIRECTED RNA POLYMERASES I, II, AND III SUBUNIT RPABC2"/>
    <property type="match status" value="1"/>
</dbReference>
<gene>
    <name evidence="3" type="ORF">DIATSA_LOCUS8048</name>
</gene>
<organism evidence="3 4">
    <name type="scientific">Diatraea saccharalis</name>
    <name type="common">sugarcane borer</name>
    <dbReference type="NCBI Taxonomy" id="40085"/>
    <lineage>
        <taxon>Eukaryota</taxon>
        <taxon>Metazoa</taxon>
        <taxon>Ecdysozoa</taxon>
        <taxon>Arthropoda</taxon>
        <taxon>Hexapoda</taxon>
        <taxon>Insecta</taxon>
        <taxon>Pterygota</taxon>
        <taxon>Neoptera</taxon>
        <taxon>Endopterygota</taxon>
        <taxon>Lepidoptera</taxon>
        <taxon>Glossata</taxon>
        <taxon>Ditrysia</taxon>
        <taxon>Pyraloidea</taxon>
        <taxon>Crambidae</taxon>
        <taxon>Crambinae</taxon>
        <taxon>Diatraea</taxon>
    </lineage>
</organism>
<sequence length="370" mass="43102">MCNLYKAENAELLSEKEINEMAVHLEEKKACYQRFNIHQKLTSNDTLTVSFDLQKVLNTPHGESMLLYYSRKYAVYNCTFYESQTKIGHCYIWGESDGKRGGNEIATCIYKFLLKIDERPIRNVLFYCDSCPRQNKNKIVLTAIHYFLQNSNNIEVVQINYLLPGHTYMPVDSMHAVIEREVKRIIVWSPSQWPTYIESARKRPEPYKINVLEYSDFIKWDSLVSEKFTIMSQKQIQLKAMRIVTFKKKNAKSMEVKYSMSKNEEAHVVTLYDEYKGRRSKGKGKKTKRPNQDLTGAVGVEDPTNISLPRLYDKPNPISITKYNDLKRLCTNGTIPKRFHKEYLDLPSLATVKDILPETDEEDDIDTINS</sequence>
<evidence type="ECO:0000259" key="2">
    <source>
        <dbReference type="Pfam" id="PF25273"/>
    </source>
</evidence>
<dbReference type="Pfam" id="PF25273">
    <property type="entry name" value="DUF7869"/>
    <property type="match status" value="1"/>
</dbReference>
<proteinExistence type="predicted"/>
<evidence type="ECO:0000313" key="3">
    <source>
        <dbReference type="EMBL" id="CAG9790380.1"/>
    </source>
</evidence>
<feature type="compositionally biased region" description="Basic residues" evidence="1">
    <location>
        <begin position="279"/>
        <end position="289"/>
    </location>
</feature>
<feature type="domain" description="DUF7869" evidence="2">
    <location>
        <begin position="99"/>
        <end position="234"/>
    </location>
</feature>
<dbReference type="AlphaFoldDB" id="A0A9N9WG30"/>
<name>A0A9N9WG30_9NEOP</name>
<keyword evidence="4" id="KW-1185">Reference proteome</keyword>
<protein>
    <recommendedName>
        <fullName evidence="2">DUF7869 domain-containing protein</fullName>
    </recommendedName>
</protein>
<feature type="region of interest" description="Disordered" evidence="1">
    <location>
        <begin position="279"/>
        <end position="300"/>
    </location>
</feature>
<dbReference type="Proteomes" id="UP001153714">
    <property type="component" value="Chromosome 21"/>
</dbReference>
<dbReference type="OrthoDB" id="7462948at2759"/>
<reference evidence="3" key="2">
    <citation type="submission" date="2022-10" db="EMBL/GenBank/DDBJ databases">
        <authorList>
            <consortium name="ENA_rothamsted_submissions"/>
            <consortium name="culmorum"/>
            <person name="King R."/>
        </authorList>
    </citation>
    <scope>NUCLEOTIDE SEQUENCE</scope>
</reference>
<dbReference type="EMBL" id="OU893352">
    <property type="protein sequence ID" value="CAG9790380.1"/>
    <property type="molecule type" value="Genomic_DNA"/>
</dbReference>